<dbReference type="RefSeq" id="WP_158353704.1">
    <property type="nucleotide sequence ID" value="NZ_CP034852.1"/>
</dbReference>
<gene>
    <name evidence="4 6" type="primary">rplQ</name>
    <name evidence="6" type="ORF">D9V80_01955</name>
</gene>
<dbReference type="PROSITE" id="PS01167">
    <property type="entry name" value="RIBOSOMAL_L17"/>
    <property type="match status" value="1"/>
</dbReference>
<reference evidence="6 7" key="2">
    <citation type="submission" date="2019-05" db="EMBL/GenBank/DDBJ databases">
        <title>Genome evolution of the obligate endosymbiont Buchnera aphidicola.</title>
        <authorList>
            <person name="Moran N.A."/>
        </authorList>
    </citation>
    <scope>NUCLEOTIDE SEQUENCE [LARGE SCALE GENOMIC DNA]</scope>
    <source>
        <strain evidence="6 7">Tca</strain>
    </source>
</reference>
<dbReference type="GO" id="GO:0022625">
    <property type="term" value="C:cytosolic large ribosomal subunit"/>
    <property type="evidence" value="ECO:0007669"/>
    <property type="project" value="TreeGrafter"/>
</dbReference>
<dbReference type="FunFam" id="3.90.1030.10:FF:000001">
    <property type="entry name" value="50S ribosomal protein L17"/>
    <property type="match status" value="1"/>
</dbReference>
<dbReference type="PANTHER" id="PTHR14413:SF16">
    <property type="entry name" value="LARGE RIBOSOMAL SUBUNIT PROTEIN BL17M"/>
    <property type="match status" value="1"/>
</dbReference>
<keyword evidence="3 4" id="KW-0687">Ribonucleoprotein</keyword>
<reference evidence="6 7" key="1">
    <citation type="submission" date="2018-12" db="EMBL/GenBank/DDBJ databases">
        <authorList>
            <person name="Chong R.A."/>
        </authorList>
    </citation>
    <scope>NUCLEOTIDE SEQUENCE [LARGE SCALE GENOMIC DNA]</scope>
    <source>
        <strain evidence="6 7">Tca</strain>
    </source>
</reference>
<evidence type="ECO:0000256" key="5">
    <source>
        <dbReference type="RuleBase" id="RU000660"/>
    </source>
</evidence>
<dbReference type="AlphaFoldDB" id="A0A4D6YCW1"/>
<evidence type="ECO:0000256" key="4">
    <source>
        <dbReference type="HAMAP-Rule" id="MF_01368"/>
    </source>
</evidence>
<name>A0A4D6YCW1_9GAMM</name>
<protein>
    <recommendedName>
        <fullName evidence="4">Large ribosomal subunit protein bL17</fullName>
    </recommendedName>
</protein>
<accession>A0A4D6YCW1</accession>
<dbReference type="Proteomes" id="UP000298782">
    <property type="component" value="Chromosome"/>
</dbReference>
<evidence type="ECO:0000256" key="1">
    <source>
        <dbReference type="ARBA" id="ARBA00008777"/>
    </source>
</evidence>
<proteinExistence type="inferred from homology"/>
<dbReference type="SUPFAM" id="SSF64263">
    <property type="entry name" value="Prokaryotic ribosomal protein L17"/>
    <property type="match status" value="1"/>
</dbReference>
<dbReference type="Pfam" id="PF01196">
    <property type="entry name" value="Ribosomal_L17"/>
    <property type="match status" value="1"/>
</dbReference>
<organism evidence="6 7">
    <name type="scientific">Buchnera aphidicola</name>
    <name type="common">Thelaxes californica</name>
    <dbReference type="NCBI Taxonomy" id="1315998"/>
    <lineage>
        <taxon>Bacteria</taxon>
        <taxon>Pseudomonadati</taxon>
        <taxon>Pseudomonadota</taxon>
        <taxon>Gammaproteobacteria</taxon>
        <taxon>Enterobacterales</taxon>
        <taxon>Erwiniaceae</taxon>
        <taxon>Buchnera</taxon>
    </lineage>
</organism>
<dbReference type="GO" id="GO:0003735">
    <property type="term" value="F:structural constituent of ribosome"/>
    <property type="evidence" value="ECO:0007669"/>
    <property type="project" value="InterPro"/>
</dbReference>
<keyword evidence="2 4" id="KW-0689">Ribosomal protein</keyword>
<evidence type="ECO:0000313" key="6">
    <source>
        <dbReference type="EMBL" id="QCI26902.1"/>
    </source>
</evidence>
<evidence type="ECO:0000256" key="2">
    <source>
        <dbReference type="ARBA" id="ARBA00022980"/>
    </source>
</evidence>
<keyword evidence="7" id="KW-1185">Reference proteome</keyword>
<sequence>MRHRKIGRKFNRNSSHVRLMLRNMMCSLIQYEMIKTTLAKAKELRRFIEPIITRSKCNSVANRRIVFSRIRNKNMVYKLFKDIGPYFLHRLGGYTRILKCGFRKGDNAILAYIQLVDRKKENGTGILKK</sequence>
<comment type="similarity">
    <text evidence="1 4 5">Belongs to the bacterial ribosomal protein bL17 family.</text>
</comment>
<comment type="subunit">
    <text evidence="4">Part of the 50S ribosomal subunit. Contacts protein L32.</text>
</comment>
<dbReference type="NCBIfam" id="TIGR00059">
    <property type="entry name" value="L17"/>
    <property type="match status" value="1"/>
</dbReference>
<dbReference type="InterPro" id="IPR000456">
    <property type="entry name" value="Ribosomal_bL17"/>
</dbReference>
<dbReference type="Gene3D" id="3.90.1030.10">
    <property type="entry name" value="Ribosomal protein L17"/>
    <property type="match status" value="1"/>
</dbReference>
<dbReference type="HAMAP" id="MF_01368">
    <property type="entry name" value="Ribosomal_bL17"/>
    <property type="match status" value="1"/>
</dbReference>
<dbReference type="OrthoDB" id="9809073at2"/>
<dbReference type="EMBL" id="CP034852">
    <property type="protein sequence ID" value="QCI26902.1"/>
    <property type="molecule type" value="Genomic_DNA"/>
</dbReference>
<dbReference type="GO" id="GO:0006412">
    <property type="term" value="P:translation"/>
    <property type="evidence" value="ECO:0007669"/>
    <property type="project" value="UniProtKB-UniRule"/>
</dbReference>
<evidence type="ECO:0000256" key="3">
    <source>
        <dbReference type="ARBA" id="ARBA00023274"/>
    </source>
</evidence>
<dbReference type="InterPro" id="IPR036373">
    <property type="entry name" value="Ribosomal_bL17_sf"/>
</dbReference>
<dbReference type="InterPro" id="IPR047859">
    <property type="entry name" value="Ribosomal_bL17_CS"/>
</dbReference>
<dbReference type="PANTHER" id="PTHR14413">
    <property type="entry name" value="RIBOSOMAL PROTEIN L17"/>
    <property type="match status" value="1"/>
</dbReference>
<evidence type="ECO:0000313" key="7">
    <source>
        <dbReference type="Proteomes" id="UP000298782"/>
    </source>
</evidence>